<gene>
    <name evidence="1" type="ORF">ACFQ4P_07000</name>
</gene>
<reference evidence="2" key="1">
    <citation type="journal article" date="2019" name="Int. J. Syst. Evol. Microbiol.">
        <title>The Global Catalogue of Microorganisms (GCM) 10K type strain sequencing project: providing services to taxonomists for standard genome sequencing and annotation.</title>
        <authorList>
            <consortium name="The Broad Institute Genomics Platform"/>
            <consortium name="The Broad Institute Genome Sequencing Center for Infectious Disease"/>
            <person name="Wu L."/>
            <person name="Ma J."/>
        </authorList>
    </citation>
    <scope>NUCLEOTIDE SEQUENCE [LARGE SCALE GENOMIC DNA]</scope>
    <source>
        <strain evidence="2">CCM 8980</strain>
    </source>
</reference>
<dbReference type="RefSeq" id="WP_203637063.1">
    <property type="nucleotide sequence ID" value="NZ_BOLR01000018.1"/>
</dbReference>
<evidence type="ECO:0000313" key="2">
    <source>
        <dbReference type="Proteomes" id="UP001597196"/>
    </source>
</evidence>
<keyword evidence="2" id="KW-1185">Reference proteome</keyword>
<evidence type="ECO:0000313" key="1">
    <source>
        <dbReference type="EMBL" id="MFD1429992.1"/>
    </source>
</evidence>
<protein>
    <recommendedName>
        <fullName evidence="3">Alcohol dehydrogenase</fullName>
    </recommendedName>
</protein>
<name>A0ABW4CI47_9LACO</name>
<comment type="caution">
    <text evidence="1">The sequence shown here is derived from an EMBL/GenBank/DDBJ whole genome shotgun (WGS) entry which is preliminary data.</text>
</comment>
<accession>A0ABW4CI47</accession>
<proteinExistence type="predicted"/>
<dbReference type="Proteomes" id="UP001597196">
    <property type="component" value="Unassembled WGS sequence"/>
</dbReference>
<organism evidence="1 2">
    <name type="scientific">Lacticaseibacillus mingshuiensis</name>
    <dbReference type="NCBI Taxonomy" id="2799574"/>
    <lineage>
        <taxon>Bacteria</taxon>
        <taxon>Bacillati</taxon>
        <taxon>Bacillota</taxon>
        <taxon>Bacilli</taxon>
        <taxon>Lactobacillales</taxon>
        <taxon>Lactobacillaceae</taxon>
        <taxon>Lacticaseibacillus</taxon>
    </lineage>
</organism>
<sequence>MKRIDLTGKRFGRLVVVGFSGQASNGNALWQCQCDCGKTMVTEGYRLRHGLTSSCGCYRAERMRHVFAQQQKSVSAGAHQPGAKNHSGVVGVSFDRQTGKWNARLFYRGKLILNKRFEDFEAAVAARKRAEKKCDAS</sequence>
<dbReference type="EMBL" id="JBHTOC010000009">
    <property type="protein sequence ID" value="MFD1429992.1"/>
    <property type="molecule type" value="Genomic_DNA"/>
</dbReference>
<evidence type="ECO:0008006" key="3">
    <source>
        <dbReference type="Google" id="ProtNLM"/>
    </source>
</evidence>